<evidence type="ECO:0000256" key="1">
    <source>
        <dbReference type="SAM" id="MobiDB-lite"/>
    </source>
</evidence>
<evidence type="ECO:0000313" key="3">
    <source>
        <dbReference type="Proteomes" id="UP000011602"/>
    </source>
</evidence>
<feature type="compositionally biased region" description="Acidic residues" evidence="1">
    <location>
        <begin position="97"/>
        <end position="117"/>
    </location>
</feature>
<gene>
    <name evidence="2" type="ORF">C493_10543</name>
</gene>
<organism evidence="2 3">
    <name type="scientific">Natronolimnohabitans innermongolicus JCM 12255</name>
    <dbReference type="NCBI Taxonomy" id="1227499"/>
    <lineage>
        <taxon>Archaea</taxon>
        <taxon>Methanobacteriati</taxon>
        <taxon>Methanobacteriota</taxon>
        <taxon>Stenosarchaea group</taxon>
        <taxon>Halobacteria</taxon>
        <taxon>Halobacteriales</taxon>
        <taxon>Natrialbaceae</taxon>
        <taxon>Natronolimnohabitans</taxon>
    </lineage>
</organism>
<evidence type="ECO:0000313" key="2">
    <source>
        <dbReference type="EMBL" id="ELY55910.1"/>
    </source>
</evidence>
<feature type="region of interest" description="Disordered" evidence="1">
    <location>
        <begin position="97"/>
        <end position="204"/>
    </location>
</feature>
<dbReference type="AlphaFoldDB" id="L9X2G4"/>
<comment type="caution">
    <text evidence="2">The sequence shown here is derived from an EMBL/GenBank/DDBJ whole genome shotgun (WGS) entry which is preliminary data.</text>
</comment>
<protein>
    <submittedName>
        <fullName evidence="2">Uncharacterized protein</fullName>
    </submittedName>
</protein>
<dbReference type="EMBL" id="AOHZ01000047">
    <property type="protein sequence ID" value="ELY55910.1"/>
    <property type="molecule type" value="Genomic_DNA"/>
</dbReference>
<name>L9X2G4_9EURY</name>
<sequence length="237" mass="25084">MSPPRRSDPTASPSDDAPASNASETATDARSDPVLSRRGFVAAGGTATLASLAGCASLVDFLADIALQDVNVFNGYESPVAGTIEIVGPDGETVLEESFDLAAATDDDDEADEDDETTAFYDDVWTDGGDYEVTVELEDDPEDDSSDENGETDDEGDDGDDPDSSTEESSEEDDPETDNDDGSPTDETMLGPSNTETVTIDDPEEERLVAGLAQDGPAELISFHVIEDFSDLEDEFE</sequence>
<dbReference type="OrthoDB" id="187803at2157"/>
<feature type="compositionally biased region" description="Low complexity" evidence="1">
    <location>
        <begin position="9"/>
        <end position="20"/>
    </location>
</feature>
<accession>L9X2G4</accession>
<feature type="region of interest" description="Disordered" evidence="1">
    <location>
        <begin position="1"/>
        <end position="34"/>
    </location>
</feature>
<dbReference type="STRING" id="1227499.C493_10543"/>
<dbReference type="eggNOG" id="arCOG06432">
    <property type="taxonomic scope" value="Archaea"/>
</dbReference>
<proteinExistence type="predicted"/>
<feature type="compositionally biased region" description="Acidic residues" evidence="1">
    <location>
        <begin position="129"/>
        <end position="184"/>
    </location>
</feature>
<dbReference type="RefSeq" id="WP_007259390.1">
    <property type="nucleotide sequence ID" value="NZ_AOHZ01000047.1"/>
</dbReference>
<reference evidence="2 3" key="1">
    <citation type="journal article" date="2014" name="PLoS Genet.">
        <title>Phylogenetically driven sequencing of extremely halophilic archaea reveals strategies for static and dynamic osmo-response.</title>
        <authorList>
            <person name="Becker E.A."/>
            <person name="Seitzer P.M."/>
            <person name="Tritt A."/>
            <person name="Larsen D."/>
            <person name="Krusor M."/>
            <person name="Yao A.I."/>
            <person name="Wu D."/>
            <person name="Madern D."/>
            <person name="Eisen J.A."/>
            <person name="Darling A.E."/>
            <person name="Facciotti M.T."/>
        </authorList>
    </citation>
    <scope>NUCLEOTIDE SEQUENCE [LARGE SCALE GENOMIC DNA]</scope>
    <source>
        <strain evidence="2 3">JCM 12255</strain>
    </source>
</reference>
<dbReference type="Proteomes" id="UP000011602">
    <property type="component" value="Unassembled WGS sequence"/>
</dbReference>
<keyword evidence="3" id="KW-1185">Reference proteome</keyword>